<gene>
    <name evidence="3" type="ORF">GUITHDRAFT_139066</name>
</gene>
<dbReference type="KEGG" id="gtt:GUITHDRAFT_139066"/>
<proteinExistence type="predicted"/>
<organism evidence="3">
    <name type="scientific">Guillardia theta (strain CCMP2712)</name>
    <name type="common">Cryptophyte</name>
    <dbReference type="NCBI Taxonomy" id="905079"/>
    <lineage>
        <taxon>Eukaryota</taxon>
        <taxon>Cryptophyceae</taxon>
        <taxon>Pyrenomonadales</taxon>
        <taxon>Geminigeraceae</taxon>
        <taxon>Guillardia</taxon>
    </lineage>
</organism>
<keyword evidence="1" id="KW-0175">Coiled coil</keyword>
<feature type="transmembrane region" description="Helical" evidence="2">
    <location>
        <begin position="69"/>
        <end position="88"/>
    </location>
</feature>
<reference evidence="5" key="2">
    <citation type="submission" date="2012-11" db="EMBL/GenBank/DDBJ databases">
        <authorList>
            <person name="Kuo A."/>
            <person name="Curtis B.A."/>
            <person name="Tanifuji G."/>
            <person name="Burki F."/>
            <person name="Gruber A."/>
            <person name="Irimia M."/>
            <person name="Maruyama S."/>
            <person name="Arias M.C."/>
            <person name="Ball S.G."/>
            <person name="Gile G.H."/>
            <person name="Hirakawa Y."/>
            <person name="Hopkins J.F."/>
            <person name="Rensing S.A."/>
            <person name="Schmutz J."/>
            <person name="Symeonidi A."/>
            <person name="Elias M."/>
            <person name="Eveleigh R.J."/>
            <person name="Herman E.K."/>
            <person name="Klute M.J."/>
            <person name="Nakayama T."/>
            <person name="Obornik M."/>
            <person name="Reyes-Prieto A."/>
            <person name="Armbrust E.V."/>
            <person name="Aves S.J."/>
            <person name="Beiko R.G."/>
            <person name="Coutinho P."/>
            <person name="Dacks J.B."/>
            <person name="Durnford D.G."/>
            <person name="Fast N.M."/>
            <person name="Green B.R."/>
            <person name="Grisdale C."/>
            <person name="Hempe F."/>
            <person name="Henrissat B."/>
            <person name="Hoppner M.P."/>
            <person name="Ishida K.-I."/>
            <person name="Kim E."/>
            <person name="Koreny L."/>
            <person name="Kroth P.G."/>
            <person name="Liu Y."/>
            <person name="Malik S.-B."/>
            <person name="Maier U.G."/>
            <person name="McRose D."/>
            <person name="Mock T."/>
            <person name="Neilson J.A."/>
            <person name="Onodera N.T."/>
            <person name="Poole A.M."/>
            <person name="Pritham E.J."/>
            <person name="Richards T.A."/>
            <person name="Rocap G."/>
            <person name="Roy S.W."/>
            <person name="Sarai C."/>
            <person name="Schaack S."/>
            <person name="Shirato S."/>
            <person name="Slamovits C.H."/>
            <person name="Spencer D.F."/>
            <person name="Suzuki S."/>
            <person name="Worden A.Z."/>
            <person name="Zauner S."/>
            <person name="Barry K."/>
            <person name="Bell C."/>
            <person name="Bharti A.K."/>
            <person name="Crow J.A."/>
            <person name="Grimwood J."/>
            <person name="Kramer R."/>
            <person name="Lindquist E."/>
            <person name="Lucas S."/>
            <person name="Salamov A."/>
            <person name="McFadden G.I."/>
            <person name="Lane C.E."/>
            <person name="Keeling P.J."/>
            <person name="Gray M.W."/>
            <person name="Grigoriev I.V."/>
            <person name="Archibald J.M."/>
        </authorList>
    </citation>
    <scope>NUCLEOTIDE SEQUENCE</scope>
    <source>
        <strain evidence="5">CCMP2712</strain>
    </source>
</reference>
<dbReference type="EnsemblProtists" id="EKX45517">
    <property type="protein sequence ID" value="EKX45517"/>
    <property type="gene ID" value="GUITHDRAFT_139066"/>
</dbReference>
<dbReference type="RefSeq" id="XP_005832497.1">
    <property type="nucleotide sequence ID" value="XM_005832440.1"/>
</dbReference>
<keyword evidence="2" id="KW-0472">Membrane</keyword>
<dbReference type="PaxDb" id="55529-EKX45517"/>
<evidence type="ECO:0000256" key="1">
    <source>
        <dbReference type="SAM" id="Coils"/>
    </source>
</evidence>
<dbReference type="Proteomes" id="UP000011087">
    <property type="component" value="Unassembled WGS sequence"/>
</dbReference>
<reference evidence="4" key="3">
    <citation type="submission" date="2015-06" db="UniProtKB">
        <authorList>
            <consortium name="EnsemblProtists"/>
        </authorList>
    </citation>
    <scope>IDENTIFICATION</scope>
</reference>
<evidence type="ECO:0000313" key="3">
    <source>
        <dbReference type="EMBL" id="EKX45517.1"/>
    </source>
</evidence>
<protein>
    <submittedName>
        <fullName evidence="3 4">Uncharacterized protein</fullName>
    </submittedName>
</protein>
<feature type="coiled-coil region" evidence="1">
    <location>
        <begin position="369"/>
        <end position="428"/>
    </location>
</feature>
<evidence type="ECO:0000256" key="2">
    <source>
        <dbReference type="SAM" id="Phobius"/>
    </source>
</evidence>
<reference evidence="3 5" key="1">
    <citation type="journal article" date="2012" name="Nature">
        <title>Algal genomes reveal evolutionary mosaicism and the fate of nucleomorphs.</title>
        <authorList>
            <consortium name="DOE Joint Genome Institute"/>
            <person name="Curtis B.A."/>
            <person name="Tanifuji G."/>
            <person name="Burki F."/>
            <person name="Gruber A."/>
            <person name="Irimia M."/>
            <person name="Maruyama S."/>
            <person name="Arias M.C."/>
            <person name="Ball S.G."/>
            <person name="Gile G.H."/>
            <person name="Hirakawa Y."/>
            <person name="Hopkins J.F."/>
            <person name="Kuo A."/>
            <person name="Rensing S.A."/>
            <person name="Schmutz J."/>
            <person name="Symeonidi A."/>
            <person name="Elias M."/>
            <person name="Eveleigh R.J."/>
            <person name="Herman E.K."/>
            <person name="Klute M.J."/>
            <person name="Nakayama T."/>
            <person name="Obornik M."/>
            <person name="Reyes-Prieto A."/>
            <person name="Armbrust E.V."/>
            <person name="Aves S.J."/>
            <person name="Beiko R.G."/>
            <person name="Coutinho P."/>
            <person name="Dacks J.B."/>
            <person name="Durnford D.G."/>
            <person name="Fast N.M."/>
            <person name="Green B.R."/>
            <person name="Grisdale C.J."/>
            <person name="Hempel F."/>
            <person name="Henrissat B."/>
            <person name="Hoppner M.P."/>
            <person name="Ishida K."/>
            <person name="Kim E."/>
            <person name="Koreny L."/>
            <person name="Kroth P.G."/>
            <person name="Liu Y."/>
            <person name="Malik S.B."/>
            <person name="Maier U.G."/>
            <person name="McRose D."/>
            <person name="Mock T."/>
            <person name="Neilson J.A."/>
            <person name="Onodera N.T."/>
            <person name="Poole A.M."/>
            <person name="Pritham E.J."/>
            <person name="Richards T.A."/>
            <person name="Rocap G."/>
            <person name="Roy S.W."/>
            <person name="Sarai C."/>
            <person name="Schaack S."/>
            <person name="Shirato S."/>
            <person name="Slamovits C.H."/>
            <person name="Spencer D.F."/>
            <person name="Suzuki S."/>
            <person name="Worden A.Z."/>
            <person name="Zauner S."/>
            <person name="Barry K."/>
            <person name="Bell C."/>
            <person name="Bharti A.K."/>
            <person name="Crow J.A."/>
            <person name="Grimwood J."/>
            <person name="Kramer R."/>
            <person name="Lindquist E."/>
            <person name="Lucas S."/>
            <person name="Salamov A."/>
            <person name="McFadden G.I."/>
            <person name="Lane C.E."/>
            <person name="Keeling P.J."/>
            <person name="Gray M.W."/>
            <person name="Grigoriev I.V."/>
            <person name="Archibald J.M."/>
        </authorList>
    </citation>
    <scope>NUCLEOTIDE SEQUENCE</scope>
    <source>
        <strain evidence="3 5">CCMP2712</strain>
    </source>
</reference>
<evidence type="ECO:0000313" key="5">
    <source>
        <dbReference type="Proteomes" id="UP000011087"/>
    </source>
</evidence>
<evidence type="ECO:0000313" key="4">
    <source>
        <dbReference type="EnsemblProtists" id="EKX45517"/>
    </source>
</evidence>
<keyword evidence="2" id="KW-0812">Transmembrane</keyword>
<dbReference type="EMBL" id="JH992999">
    <property type="protein sequence ID" value="EKX45517.1"/>
    <property type="molecule type" value="Genomic_DNA"/>
</dbReference>
<accession>L1JB17</accession>
<dbReference type="HOGENOM" id="CLU_613173_0_0_1"/>
<keyword evidence="2" id="KW-1133">Transmembrane helix</keyword>
<dbReference type="GeneID" id="17302166"/>
<sequence>MAIKAQSELSGVMNIEIRRGIESKEMQNDQGQEGYGSTSMRQGDHVIYVSIGDAQGRRRHFGENRMGKAVLGGLALVLCACLLVSSAMEERKYVPFSSVLAVWKEQMANIKKLEMQLAAKEVKKDMVNKASMHLRAADKAIAFQLAAQPVTSKLAVDCAKKDSYDILKNAFTGLATNISAENATLFAKDQELYAAATEAKEKWLTAESKFRSAESDHKSAKEAAAYARSKYDFYESAVTQGQNEYDAVKPQLDSEKSQLSAELPILQQIKALISSMNGASTKAAPTSLMQVGNLKSLILSLSPPSRNKKIAKQITHVRTVLAETNTVGTMASMLSVIDGIVSHIETRVTEINNDVARMESDLNDNKGKRESWQEKVVDLSDAADKAENKMNSAGLVRQQLGGDHLVKQQDYEDNHATFLDEAEKLTRQSTAIAVILKKINDAISQCG</sequence>
<name>L1JB17_GUITC</name>
<dbReference type="AlphaFoldDB" id="L1JB17"/>
<keyword evidence="5" id="KW-1185">Reference proteome</keyword>